<dbReference type="PROSITE" id="PS00678">
    <property type="entry name" value="WD_REPEATS_1"/>
    <property type="match status" value="1"/>
</dbReference>
<dbReference type="SMART" id="SM00320">
    <property type="entry name" value="WD40"/>
    <property type="match status" value="2"/>
</dbReference>
<evidence type="ECO:0000256" key="2">
    <source>
        <dbReference type="ARBA" id="ARBA00022737"/>
    </source>
</evidence>
<dbReference type="InterPro" id="IPR001680">
    <property type="entry name" value="WD40_rpt"/>
</dbReference>
<accession>A0A9P7G6S0</accession>
<reference evidence="5" key="1">
    <citation type="submission" date="2020-07" db="EMBL/GenBank/DDBJ databases">
        <authorList>
            <person name="Nieuwenhuis M."/>
            <person name="Van De Peppel L.J.J."/>
        </authorList>
    </citation>
    <scope>NUCLEOTIDE SEQUENCE</scope>
    <source>
        <strain evidence="5">AP01</strain>
        <tissue evidence="5">Mycelium</tissue>
    </source>
</reference>
<dbReference type="EMBL" id="JABCKV010000129">
    <property type="protein sequence ID" value="KAG5643173.1"/>
    <property type="molecule type" value="Genomic_DNA"/>
</dbReference>
<feature type="region of interest" description="Disordered" evidence="4">
    <location>
        <begin position="446"/>
        <end position="473"/>
    </location>
</feature>
<evidence type="ECO:0000256" key="1">
    <source>
        <dbReference type="ARBA" id="ARBA00022574"/>
    </source>
</evidence>
<proteinExistence type="predicted"/>
<dbReference type="PROSITE" id="PS50082">
    <property type="entry name" value="WD_REPEATS_2"/>
    <property type="match status" value="2"/>
</dbReference>
<gene>
    <name evidence="5" type="ORF">DXG03_001377</name>
</gene>
<dbReference type="InterPro" id="IPR015943">
    <property type="entry name" value="WD40/YVTN_repeat-like_dom_sf"/>
</dbReference>
<evidence type="ECO:0000313" key="5">
    <source>
        <dbReference type="EMBL" id="KAG5643173.1"/>
    </source>
</evidence>
<evidence type="ECO:0000256" key="3">
    <source>
        <dbReference type="PROSITE-ProRule" id="PRU00221"/>
    </source>
</evidence>
<evidence type="ECO:0000313" key="6">
    <source>
        <dbReference type="Proteomes" id="UP000775547"/>
    </source>
</evidence>
<feature type="compositionally biased region" description="Low complexity" evidence="4">
    <location>
        <begin position="617"/>
        <end position="656"/>
    </location>
</feature>
<dbReference type="AlphaFoldDB" id="A0A9P7G6S0"/>
<evidence type="ECO:0008006" key="7">
    <source>
        <dbReference type="Google" id="ProtNLM"/>
    </source>
</evidence>
<keyword evidence="2" id="KW-0677">Repeat</keyword>
<keyword evidence="6" id="KW-1185">Reference proteome</keyword>
<dbReference type="PROSITE" id="PS50294">
    <property type="entry name" value="WD_REPEATS_REGION"/>
    <property type="match status" value="1"/>
</dbReference>
<dbReference type="Gene3D" id="6.10.140.100">
    <property type="match status" value="1"/>
</dbReference>
<feature type="repeat" description="WD" evidence="3">
    <location>
        <begin position="131"/>
        <end position="173"/>
    </location>
</feature>
<keyword evidence="1 3" id="KW-0853">WD repeat</keyword>
<sequence>MTTRWERSRNATIAHAPVHSEISSMHLITSALGPALLSSSVRYGIVSRSLPLTGKVLPGYLDATGLRLGHGLGNPNAEFSPDVSVSALSSDGGTAKVLWGFSHGAVGVISAPRAIDASRRPNTEMVRCTVDEQHIGSVLDAVWDDAAGAIVATAGADGTVKLWDAKTVRCLWTSEKNEALVPDACLKVSVSIARGSVATVTRSGDIALWTGFGFTPQAPVDITPVKLLRVSCPVIAPTTTTTEPTFVAYTVSALHIDSSSATPTLLVAYEDHPYFYRLCITEVGRVETTAFGDASFAPISALTPFFSVSPKDESRSKPHSSFVLAGDHLGCVSVYDWKLRAPATSEVTAVRCTRKFEAHEDGARVTALAWNGFTLITGSARGTTHVWDGLTFEHLRSFASPMPRVRGGWGAANAGNLGREVQQIIVGADGELLLVNVGEHVMAWKAGPVPRTNPGGVRGRHNGGGKRKKEKDGPAKYFQQMELNETILESKSILKLESDKVKKANDRARAQQARLESMGLDETEAVEYLLMLSRDEALQRENATASLGDLDAEDVFDFNQSSAHAASSSAMYAYEGSRTSTPTIPRPRLFHSHYDTQDEDASPPPESPNSTDEAHFPPMSASASPPAAPVTSSRASRSSASGSGSPKSVESASASAWSIPLRMSLPASTSTSAASSVHSSHSVGPREDGEEMDEELKFAIELSLAEARSRGENI</sequence>
<dbReference type="InterPro" id="IPR003903">
    <property type="entry name" value="UIM_dom"/>
</dbReference>
<dbReference type="InterPro" id="IPR019775">
    <property type="entry name" value="WD40_repeat_CS"/>
</dbReference>
<feature type="compositionally biased region" description="Low complexity" evidence="4">
    <location>
        <begin position="668"/>
        <end position="683"/>
    </location>
</feature>
<name>A0A9P7G6S0_9AGAR</name>
<organism evidence="5 6">
    <name type="scientific">Asterophora parasitica</name>
    <dbReference type="NCBI Taxonomy" id="117018"/>
    <lineage>
        <taxon>Eukaryota</taxon>
        <taxon>Fungi</taxon>
        <taxon>Dikarya</taxon>
        <taxon>Basidiomycota</taxon>
        <taxon>Agaricomycotina</taxon>
        <taxon>Agaricomycetes</taxon>
        <taxon>Agaricomycetidae</taxon>
        <taxon>Agaricales</taxon>
        <taxon>Tricholomatineae</taxon>
        <taxon>Lyophyllaceae</taxon>
        <taxon>Asterophora</taxon>
    </lineage>
</organism>
<dbReference type="Proteomes" id="UP000775547">
    <property type="component" value="Unassembled WGS sequence"/>
</dbReference>
<dbReference type="PROSITE" id="PS50330">
    <property type="entry name" value="UIM"/>
    <property type="match status" value="1"/>
</dbReference>
<protein>
    <recommendedName>
        <fullName evidence="7">WD40 repeat-like protein</fullName>
    </recommendedName>
</protein>
<dbReference type="InterPro" id="IPR036322">
    <property type="entry name" value="WD40_repeat_dom_sf"/>
</dbReference>
<dbReference type="OrthoDB" id="429520at2759"/>
<feature type="region of interest" description="Disordered" evidence="4">
    <location>
        <begin position="577"/>
        <end position="693"/>
    </location>
</feature>
<evidence type="ECO:0000256" key="4">
    <source>
        <dbReference type="SAM" id="MobiDB-lite"/>
    </source>
</evidence>
<dbReference type="Pfam" id="PF00400">
    <property type="entry name" value="WD40"/>
    <property type="match status" value="2"/>
</dbReference>
<comment type="caution">
    <text evidence="5">The sequence shown here is derived from an EMBL/GenBank/DDBJ whole genome shotgun (WGS) entry which is preliminary data.</text>
</comment>
<feature type="compositionally biased region" description="Basic residues" evidence="4">
    <location>
        <begin position="458"/>
        <end position="469"/>
    </location>
</feature>
<feature type="repeat" description="WD" evidence="3">
    <location>
        <begin position="356"/>
        <end position="388"/>
    </location>
</feature>
<dbReference type="SUPFAM" id="SSF50978">
    <property type="entry name" value="WD40 repeat-like"/>
    <property type="match status" value="1"/>
</dbReference>
<reference evidence="5" key="2">
    <citation type="submission" date="2021-10" db="EMBL/GenBank/DDBJ databases">
        <title>Phylogenomics reveals ancestral predisposition of the termite-cultivated fungus Termitomyces towards a domesticated lifestyle.</title>
        <authorList>
            <person name="Auxier B."/>
            <person name="Grum-Grzhimaylo A."/>
            <person name="Cardenas M.E."/>
            <person name="Lodge J.D."/>
            <person name="Laessoe T."/>
            <person name="Pedersen O."/>
            <person name="Smith M.E."/>
            <person name="Kuyper T.W."/>
            <person name="Franco-Molano E.A."/>
            <person name="Baroni T.J."/>
            <person name="Aanen D.K."/>
        </authorList>
    </citation>
    <scope>NUCLEOTIDE SEQUENCE</scope>
    <source>
        <strain evidence="5">AP01</strain>
        <tissue evidence="5">Mycelium</tissue>
    </source>
</reference>
<dbReference type="Gene3D" id="2.130.10.10">
    <property type="entry name" value="YVTN repeat-like/Quinoprotein amine dehydrogenase"/>
    <property type="match status" value="2"/>
</dbReference>